<feature type="compositionally biased region" description="Pro residues" evidence="2">
    <location>
        <begin position="506"/>
        <end position="536"/>
    </location>
</feature>
<reference evidence="5 6" key="1">
    <citation type="submission" date="2020-07" db="EMBL/GenBank/DDBJ databases">
        <title>Sequencing the genomes of 1000 actinobacteria strains.</title>
        <authorList>
            <person name="Klenk H.-P."/>
        </authorList>
    </citation>
    <scope>NUCLEOTIDE SEQUENCE [LARGE SCALE GENOMIC DNA]</scope>
    <source>
        <strain evidence="5 6">LI1</strain>
    </source>
</reference>
<evidence type="ECO:0000256" key="1">
    <source>
        <dbReference type="ARBA" id="ARBA00023450"/>
    </source>
</evidence>
<dbReference type="EMBL" id="JACCFM010000001">
    <property type="protein sequence ID" value="NYJ18681.1"/>
    <property type="molecule type" value="Genomic_DNA"/>
</dbReference>
<feature type="region of interest" description="Disordered" evidence="2">
    <location>
        <begin position="486"/>
        <end position="536"/>
    </location>
</feature>
<feature type="compositionally biased region" description="Polar residues" evidence="2">
    <location>
        <begin position="492"/>
        <end position="505"/>
    </location>
</feature>
<sequence>MDDMFAIPPEPTFDPPSVLGAEGREAWVSEVAATFESDLGAGAGFGVGSAPRELVSSLTAIMGAPAPVTAAAIDVVGQAIADAGVAVRQANRAMAAHLAALTRVIEVARQNPSISLTASGLRQPDALDLAVRSAAADAALHLHLSSDVVRTRAHEGHVLTQSLPQLWALFQDGTIGYAQASAAVHFLTSITDPAQIGVFDTELAGVGPTLTPGAFRQKARTLAERLRAEPAAHRHAHDLAERRVSVEPVPNGMAWLNANISGVDATRISARLNATAKRIAHNETTARRKAIATARATARRTARHAGLSPAETQDLIATAEQDAAARCRRRSRDQIRADLLVAWLAGDGTPTAAKVRPLLLVPILGLLGTSDQPAVLQGYGPIDPVTTAQLFTNAPAFRRVGTDPITGEILNFDRTRYRPSKAQRDLPAVIYGTCACDGCTRLAVTADIDHVREWARDTGPTNLANLLPLCGPDHRLKTHSTLRFTKEPDGSVTINTPTGYRSRTTPAPPLPDRLPGPRPGPRPGSRPAPLPVDPPF</sequence>
<dbReference type="InterPro" id="IPR003615">
    <property type="entry name" value="HNH_nuc"/>
</dbReference>
<comment type="similarity">
    <text evidence="1">Belongs to the Rv1128c/1148c/1588c/1702c/1945/3466 family.</text>
</comment>
<feature type="domain" description="DUF222" evidence="4">
    <location>
        <begin position="106"/>
        <end position="425"/>
    </location>
</feature>
<evidence type="ECO:0000256" key="2">
    <source>
        <dbReference type="SAM" id="MobiDB-lite"/>
    </source>
</evidence>
<dbReference type="InterPro" id="IPR002711">
    <property type="entry name" value="HNH"/>
</dbReference>
<protein>
    <recommendedName>
        <fullName evidence="7">HNH endonuclease</fullName>
    </recommendedName>
</protein>
<dbReference type="Pfam" id="PF02720">
    <property type="entry name" value="DUF222"/>
    <property type="match status" value="1"/>
</dbReference>
<gene>
    <name evidence="5" type="ORF">HNR05_000472</name>
</gene>
<dbReference type="AlphaFoldDB" id="A0A7Z0J513"/>
<dbReference type="GO" id="GO:0008270">
    <property type="term" value="F:zinc ion binding"/>
    <property type="evidence" value="ECO:0007669"/>
    <property type="project" value="InterPro"/>
</dbReference>
<organism evidence="5 6">
    <name type="scientific">Glaciibacter psychrotolerans</name>
    <dbReference type="NCBI Taxonomy" id="670054"/>
    <lineage>
        <taxon>Bacteria</taxon>
        <taxon>Bacillati</taxon>
        <taxon>Actinomycetota</taxon>
        <taxon>Actinomycetes</taxon>
        <taxon>Micrococcales</taxon>
        <taxon>Microbacteriaceae</taxon>
        <taxon>Glaciibacter</taxon>
    </lineage>
</organism>
<comment type="caution">
    <text evidence="5">The sequence shown here is derived from an EMBL/GenBank/DDBJ whole genome shotgun (WGS) entry which is preliminary data.</text>
</comment>
<proteinExistence type="inferred from homology"/>
<accession>A0A7Z0J513</accession>
<dbReference type="GO" id="GO:0003676">
    <property type="term" value="F:nucleic acid binding"/>
    <property type="evidence" value="ECO:0007669"/>
    <property type="project" value="InterPro"/>
</dbReference>
<evidence type="ECO:0000313" key="5">
    <source>
        <dbReference type="EMBL" id="NYJ18681.1"/>
    </source>
</evidence>
<dbReference type="CDD" id="cd00085">
    <property type="entry name" value="HNHc"/>
    <property type="match status" value="1"/>
</dbReference>
<feature type="domain" description="HNH" evidence="3">
    <location>
        <begin position="436"/>
        <end position="479"/>
    </location>
</feature>
<dbReference type="RefSeq" id="WP_179577555.1">
    <property type="nucleotide sequence ID" value="NZ_JACCFM010000001.1"/>
</dbReference>
<dbReference type="GO" id="GO:0004519">
    <property type="term" value="F:endonuclease activity"/>
    <property type="evidence" value="ECO:0007669"/>
    <property type="project" value="InterPro"/>
</dbReference>
<name>A0A7Z0J513_9MICO</name>
<evidence type="ECO:0000259" key="4">
    <source>
        <dbReference type="Pfam" id="PF02720"/>
    </source>
</evidence>
<dbReference type="Pfam" id="PF01844">
    <property type="entry name" value="HNH"/>
    <property type="match status" value="1"/>
</dbReference>
<evidence type="ECO:0000259" key="3">
    <source>
        <dbReference type="Pfam" id="PF01844"/>
    </source>
</evidence>
<keyword evidence="6" id="KW-1185">Reference proteome</keyword>
<dbReference type="Proteomes" id="UP000537260">
    <property type="component" value="Unassembled WGS sequence"/>
</dbReference>
<evidence type="ECO:0000313" key="6">
    <source>
        <dbReference type="Proteomes" id="UP000537260"/>
    </source>
</evidence>
<dbReference type="InterPro" id="IPR003870">
    <property type="entry name" value="DUF222"/>
</dbReference>
<evidence type="ECO:0008006" key="7">
    <source>
        <dbReference type="Google" id="ProtNLM"/>
    </source>
</evidence>